<comment type="caution">
    <text evidence="2">The sequence shown here is derived from an EMBL/GenBank/DDBJ whole genome shotgun (WGS) entry which is preliminary data.</text>
</comment>
<protein>
    <submittedName>
        <fullName evidence="2">Uncharacterized protein</fullName>
    </submittedName>
</protein>
<evidence type="ECO:0000313" key="2">
    <source>
        <dbReference type="EMBL" id="TEB26172.1"/>
    </source>
</evidence>
<reference evidence="2 3" key="1">
    <citation type="journal article" date="2019" name="Nat. Ecol. Evol.">
        <title>Megaphylogeny resolves global patterns of mushroom evolution.</title>
        <authorList>
            <person name="Varga T."/>
            <person name="Krizsan K."/>
            <person name="Foldi C."/>
            <person name="Dima B."/>
            <person name="Sanchez-Garcia M."/>
            <person name="Sanchez-Ramirez S."/>
            <person name="Szollosi G.J."/>
            <person name="Szarkandi J.G."/>
            <person name="Papp V."/>
            <person name="Albert L."/>
            <person name="Andreopoulos W."/>
            <person name="Angelini C."/>
            <person name="Antonin V."/>
            <person name="Barry K.W."/>
            <person name="Bougher N.L."/>
            <person name="Buchanan P."/>
            <person name="Buyck B."/>
            <person name="Bense V."/>
            <person name="Catcheside P."/>
            <person name="Chovatia M."/>
            <person name="Cooper J."/>
            <person name="Damon W."/>
            <person name="Desjardin D."/>
            <person name="Finy P."/>
            <person name="Geml J."/>
            <person name="Haridas S."/>
            <person name="Hughes K."/>
            <person name="Justo A."/>
            <person name="Karasinski D."/>
            <person name="Kautmanova I."/>
            <person name="Kiss B."/>
            <person name="Kocsube S."/>
            <person name="Kotiranta H."/>
            <person name="LaButti K.M."/>
            <person name="Lechner B.E."/>
            <person name="Liimatainen K."/>
            <person name="Lipzen A."/>
            <person name="Lukacs Z."/>
            <person name="Mihaltcheva S."/>
            <person name="Morgado L.N."/>
            <person name="Niskanen T."/>
            <person name="Noordeloos M.E."/>
            <person name="Ohm R.A."/>
            <person name="Ortiz-Santana B."/>
            <person name="Ovrebo C."/>
            <person name="Racz N."/>
            <person name="Riley R."/>
            <person name="Savchenko A."/>
            <person name="Shiryaev A."/>
            <person name="Soop K."/>
            <person name="Spirin V."/>
            <person name="Szebenyi C."/>
            <person name="Tomsovsky M."/>
            <person name="Tulloss R.E."/>
            <person name="Uehling J."/>
            <person name="Grigoriev I.V."/>
            <person name="Vagvolgyi C."/>
            <person name="Papp T."/>
            <person name="Martin F.M."/>
            <person name="Miettinen O."/>
            <person name="Hibbett D.S."/>
            <person name="Nagy L.G."/>
        </authorList>
    </citation>
    <scope>NUCLEOTIDE SEQUENCE [LARGE SCALE GENOMIC DNA]</scope>
    <source>
        <strain evidence="2 3">FP101781</strain>
    </source>
</reference>
<keyword evidence="1" id="KW-0732">Signal</keyword>
<dbReference type="EMBL" id="QPFP01000050">
    <property type="protein sequence ID" value="TEB26172.1"/>
    <property type="molecule type" value="Genomic_DNA"/>
</dbReference>
<sequence>MWIALIWQIILRTALTVTGLHPSSDLGFFSQLTSLVTSVLLPPSPTTERLQRLQMQRKSNKRVEFLVQKFQRGSIEHPETLLKDWPEGSTVLVAEAALSLLTVARKSQARLDARGFELADAALRVVARAIRAAEEDKSKGDIRSSLTALLLPRLGGLISWMSLCARRALSQLDRSKYPEKSTKGEETDIKNPAGRILLYGGMLGKMLRCDDEVKKEIQLSLTAAEFVLLLWTWTEKDSGLPIFMLERDPDAVRMYTACAVHQAFLEYVDGSEHAKTNILYLLADGENEDVGATRLMELGLARLQRMRLAPKKDECGNAQAIGRNI</sequence>
<feature type="chain" id="PRO_5021194536" evidence="1">
    <location>
        <begin position="20"/>
        <end position="325"/>
    </location>
</feature>
<evidence type="ECO:0000256" key="1">
    <source>
        <dbReference type="SAM" id="SignalP"/>
    </source>
</evidence>
<dbReference type="Proteomes" id="UP000298030">
    <property type="component" value="Unassembled WGS sequence"/>
</dbReference>
<feature type="signal peptide" evidence="1">
    <location>
        <begin position="1"/>
        <end position="19"/>
    </location>
</feature>
<gene>
    <name evidence="2" type="ORF">FA13DRAFT_1095072</name>
</gene>
<accession>A0A4Y7SWG3</accession>
<evidence type="ECO:0000313" key="3">
    <source>
        <dbReference type="Proteomes" id="UP000298030"/>
    </source>
</evidence>
<keyword evidence="3" id="KW-1185">Reference proteome</keyword>
<organism evidence="2 3">
    <name type="scientific">Coprinellus micaceus</name>
    <name type="common">Glistening ink-cap mushroom</name>
    <name type="synonym">Coprinus micaceus</name>
    <dbReference type="NCBI Taxonomy" id="71717"/>
    <lineage>
        <taxon>Eukaryota</taxon>
        <taxon>Fungi</taxon>
        <taxon>Dikarya</taxon>
        <taxon>Basidiomycota</taxon>
        <taxon>Agaricomycotina</taxon>
        <taxon>Agaricomycetes</taxon>
        <taxon>Agaricomycetidae</taxon>
        <taxon>Agaricales</taxon>
        <taxon>Agaricineae</taxon>
        <taxon>Psathyrellaceae</taxon>
        <taxon>Coprinellus</taxon>
    </lineage>
</organism>
<name>A0A4Y7SWG3_COPMI</name>
<dbReference type="AlphaFoldDB" id="A0A4Y7SWG3"/>
<proteinExistence type="predicted"/>